<name>A0A0N5ATW7_9BILA</name>
<keyword evidence="5 9" id="KW-0442">Lipid degradation</keyword>
<dbReference type="WBParaSite" id="SMUV_0000828801-mRNA-1">
    <property type="protein sequence ID" value="SMUV_0000828801-mRNA-1"/>
    <property type="gene ID" value="SMUV_0000828801"/>
</dbReference>
<evidence type="ECO:0000256" key="6">
    <source>
        <dbReference type="ARBA" id="ARBA00023098"/>
    </source>
</evidence>
<evidence type="ECO:0000256" key="8">
    <source>
        <dbReference type="ARBA" id="ARBA00023228"/>
    </source>
</evidence>
<comment type="subcellular location">
    <subcellularLocation>
        <location evidence="1">Lysosome lumen</location>
    </subcellularLocation>
</comment>
<feature type="active site" description="Charge relay system" evidence="10">
    <location>
        <position position="335"/>
    </location>
</feature>
<evidence type="ECO:0000259" key="12">
    <source>
        <dbReference type="Pfam" id="PF04083"/>
    </source>
</evidence>
<evidence type="ECO:0000256" key="7">
    <source>
        <dbReference type="ARBA" id="ARBA00023180"/>
    </source>
</evidence>
<keyword evidence="8" id="KW-0458">Lysosome</keyword>
<accession>A0A0N5ATW7</accession>
<feature type="chain" id="PRO_5005893418" description="Lipase" evidence="11">
    <location>
        <begin position="19"/>
        <end position="392"/>
    </location>
</feature>
<keyword evidence="7" id="KW-0325">Glycoprotein</keyword>
<dbReference type="FunFam" id="3.40.50.1820:FF:000021">
    <property type="entry name" value="Lipase"/>
    <property type="match status" value="1"/>
</dbReference>
<keyword evidence="3 11" id="KW-0732">Signal</keyword>
<keyword evidence="13" id="KW-1185">Reference proteome</keyword>
<dbReference type="Gene3D" id="3.40.50.1820">
    <property type="entry name" value="alpha/beta hydrolase"/>
    <property type="match status" value="1"/>
</dbReference>
<evidence type="ECO:0000313" key="14">
    <source>
        <dbReference type="WBParaSite" id="SMUV_0000828801-mRNA-1"/>
    </source>
</evidence>
<feature type="signal peptide" evidence="11">
    <location>
        <begin position="1"/>
        <end position="18"/>
    </location>
</feature>
<reference evidence="14" key="1">
    <citation type="submission" date="2017-02" db="UniProtKB">
        <authorList>
            <consortium name="WormBaseParasite"/>
        </authorList>
    </citation>
    <scope>IDENTIFICATION</scope>
</reference>
<dbReference type="AlphaFoldDB" id="A0A0N5ATW7"/>
<evidence type="ECO:0000256" key="9">
    <source>
        <dbReference type="PIRNR" id="PIRNR000862"/>
    </source>
</evidence>
<evidence type="ECO:0000256" key="11">
    <source>
        <dbReference type="SAM" id="SignalP"/>
    </source>
</evidence>
<dbReference type="InterPro" id="IPR006693">
    <property type="entry name" value="AB_hydrolase_lipase"/>
</dbReference>
<evidence type="ECO:0000313" key="13">
    <source>
        <dbReference type="Proteomes" id="UP000046393"/>
    </source>
</evidence>
<evidence type="ECO:0000256" key="2">
    <source>
        <dbReference type="ARBA" id="ARBA00010701"/>
    </source>
</evidence>
<dbReference type="InterPro" id="IPR029058">
    <property type="entry name" value="AB_hydrolase_fold"/>
</dbReference>
<feature type="active site" description="Nucleophile" evidence="10">
    <location>
        <position position="163"/>
    </location>
</feature>
<feature type="active site" description="Charge relay system" evidence="10">
    <location>
        <position position="367"/>
    </location>
</feature>
<dbReference type="STRING" id="451379.A0A0N5ATW7"/>
<evidence type="ECO:0000256" key="3">
    <source>
        <dbReference type="ARBA" id="ARBA00022729"/>
    </source>
</evidence>
<feature type="domain" description="Partial AB-hydrolase lipase" evidence="12">
    <location>
        <begin position="25"/>
        <end position="87"/>
    </location>
</feature>
<dbReference type="PANTHER" id="PTHR11005">
    <property type="entry name" value="LYSOSOMAL ACID LIPASE-RELATED"/>
    <property type="match status" value="1"/>
</dbReference>
<evidence type="ECO:0000256" key="1">
    <source>
        <dbReference type="ARBA" id="ARBA00004227"/>
    </source>
</evidence>
<protein>
    <recommendedName>
        <fullName evidence="9">Lipase</fullName>
    </recommendedName>
</protein>
<dbReference type="Proteomes" id="UP000046393">
    <property type="component" value="Unplaced"/>
</dbReference>
<dbReference type="GO" id="GO:0016042">
    <property type="term" value="P:lipid catabolic process"/>
    <property type="evidence" value="ECO:0007669"/>
    <property type="project" value="UniProtKB-KW"/>
</dbReference>
<dbReference type="InterPro" id="IPR025483">
    <property type="entry name" value="Lipase_euk"/>
</dbReference>
<organism evidence="13 14">
    <name type="scientific">Syphacia muris</name>
    <dbReference type="NCBI Taxonomy" id="451379"/>
    <lineage>
        <taxon>Eukaryota</taxon>
        <taxon>Metazoa</taxon>
        <taxon>Ecdysozoa</taxon>
        <taxon>Nematoda</taxon>
        <taxon>Chromadorea</taxon>
        <taxon>Rhabditida</taxon>
        <taxon>Spirurina</taxon>
        <taxon>Oxyuridomorpha</taxon>
        <taxon>Oxyuroidea</taxon>
        <taxon>Oxyuridae</taxon>
        <taxon>Syphacia</taxon>
    </lineage>
</organism>
<keyword evidence="4 9" id="KW-0378">Hydrolase</keyword>
<dbReference type="GO" id="GO:0043202">
    <property type="term" value="C:lysosomal lumen"/>
    <property type="evidence" value="ECO:0007669"/>
    <property type="project" value="UniProtKB-SubCell"/>
</dbReference>
<sequence length="392" mass="45087">MLLCSILSLLLSYRLCNDEEIGMKTPQIISYWKYPVETIPVVTADGYILNMHRIPFGRKNSTNGFRKRPVVFLQHGLESSSSNFVTMLPHKALGFLLADAGFDVWMGNSRGNLYSTGHTVLNVNERQYWQFSWEEMAKYDLTAMIEKALEITNQSSLYYVGHSQGTIILFTKLASEPEFACKIKKFFALAPVGTVKHLKGMLGVLARKFYYVFEFMEHFLGKKRFLPNTKLTTEIKKIVCTNSVTERICDNLLFLIAGPESNQLNITRLPVYLTDIPSGTSTKNIQHWAQMARSQRLQSFDYGEKNFQHYGQKTPPVYNLSNVNVDTYLYYGDKDWLADEADVEEFLIPSLNPKIVKSIKHLIDYDHFDFIWGERSPKEIYESIINILLAES</sequence>
<comment type="similarity">
    <text evidence="2 9">Belongs to the AB hydrolase superfamily. Lipase family.</text>
</comment>
<evidence type="ECO:0000256" key="10">
    <source>
        <dbReference type="PIRSR" id="PIRSR000862-1"/>
    </source>
</evidence>
<dbReference type="PIRSF" id="PIRSF000862">
    <property type="entry name" value="Steryl_ester_lip"/>
    <property type="match status" value="1"/>
</dbReference>
<dbReference type="Pfam" id="PF04083">
    <property type="entry name" value="Abhydro_lipase"/>
    <property type="match status" value="1"/>
</dbReference>
<proteinExistence type="inferred from homology"/>
<evidence type="ECO:0000256" key="5">
    <source>
        <dbReference type="ARBA" id="ARBA00022963"/>
    </source>
</evidence>
<dbReference type="GO" id="GO:0016788">
    <property type="term" value="F:hydrolase activity, acting on ester bonds"/>
    <property type="evidence" value="ECO:0007669"/>
    <property type="project" value="InterPro"/>
</dbReference>
<keyword evidence="6" id="KW-0443">Lipid metabolism</keyword>
<dbReference type="SUPFAM" id="SSF53474">
    <property type="entry name" value="alpha/beta-Hydrolases"/>
    <property type="match status" value="1"/>
</dbReference>
<evidence type="ECO:0000256" key="4">
    <source>
        <dbReference type="ARBA" id="ARBA00022801"/>
    </source>
</evidence>